<keyword evidence="12" id="KW-1185">Reference proteome</keyword>
<comment type="pathway">
    <text evidence="10">Bacterial outer membrane biogenesis; LPS lipid A biosynthesis.</text>
</comment>
<evidence type="ECO:0000256" key="8">
    <source>
        <dbReference type="ARBA" id="ARBA00023098"/>
    </source>
</evidence>
<dbReference type="PANTHER" id="PTHR30372:SF4">
    <property type="entry name" value="LIPID-A-DISACCHARIDE SYNTHASE, MITOCHONDRIAL-RELATED"/>
    <property type="match status" value="1"/>
</dbReference>
<evidence type="ECO:0000256" key="2">
    <source>
        <dbReference type="ARBA" id="ARBA00012687"/>
    </source>
</evidence>
<dbReference type="HAMAP" id="MF_00392">
    <property type="entry name" value="LpxB"/>
    <property type="match status" value="1"/>
</dbReference>
<dbReference type="GO" id="GO:0009245">
    <property type="term" value="P:lipid A biosynthetic process"/>
    <property type="evidence" value="ECO:0007669"/>
    <property type="project" value="UniProtKB-UniRule"/>
</dbReference>
<dbReference type="GO" id="GO:0008915">
    <property type="term" value="F:lipid-A-disaccharide synthase activity"/>
    <property type="evidence" value="ECO:0007669"/>
    <property type="project" value="UniProtKB-UniRule"/>
</dbReference>
<evidence type="ECO:0000256" key="5">
    <source>
        <dbReference type="ARBA" id="ARBA00022556"/>
    </source>
</evidence>
<keyword evidence="4 10" id="KW-0444">Lipid biosynthesis</keyword>
<dbReference type="STRING" id="1156395.DBT_1698"/>
<dbReference type="EC" id="2.4.1.182" evidence="2 10"/>
<gene>
    <name evidence="10" type="primary">lpxB</name>
    <name evidence="11" type="ORF">DBT_1698</name>
</gene>
<name>A0A1B9F4X1_9BACT</name>
<evidence type="ECO:0000256" key="10">
    <source>
        <dbReference type="HAMAP-Rule" id="MF_00392"/>
    </source>
</evidence>
<reference evidence="11 12" key="1">
    <citation type="submission" date="2016-06" db="EMBL/GenBank/DDBJ databases">
        <title>Respiratory ammonification of nitrate coupled to the oxidation of elemental sulfur in deep-sea autotrophic thermophilic bacteria.</title>
        <authorList>
            <person name="Slobodkina G.B."/>
            <person name="Mardanov A.V."/>
            <person name="Ravin N.V."/>
            <person name="Frolova A.A."/>
            <person name="Viryasiv M.B."/>
            <person name="Chernyh N.A."/>
            <person name="Bonch-Osmolovskaya E.A."/>
            <person name="Slobodkin A.I."/>
        </authorList>
    </citation>
    <scope>NUCLEOTIDE SEQUENCE [LARGE SCALE GENOMIC DNA]</scope>
    <source>
        <strain evidence="11 12">S69</strain>
    </source>
</reference>
<dbReference type="SUPFAM" id="SSF53756">
    <property type="entry name" value="UDP-Glycosyltransferase/glycogen phosphorylase"/>
    <property type="match status" value="1"/>
</dbReference>
<dbReference type="GO" id="GO:0005543">
    <property type="term" value="F:phospholipid binding"/>
    <property type="evidence" value="ECO:0007669"/>
    <property type="project" value="TreeGrafter"/>
</dbReference>
<organism evidence="11 12">
    <name type="scientific">Dissulfuribacter thermophilus</name>
    <dbReference type="NCBI Taxonomy" id="1156395"/>
    <lineage>
        <taxon>Bacteria</taxon>
        <taxon>Pseudomonadati</taxon>
        <taxon>Thermodesulfobacteriota</taxon>
        <taxon>Dissulfuribacteria</taxon>
        <taxon>Dissulfuribacterales</taxon>
        <taxon>Dissulfuribacteraceae</taxon>
        <taxon>Dissulfuribacter</taxon>
    </lineage>
</organism>
<comment type="function">
    <text evidence="1 10">Condensation of UDP-2,3-diacylglucosamine and 2,3-diacylglucosamine-1-phosphate to form lipid A disaccharide, a precursor of lipid A, a phosphorylated glycolipid that anchors the lipopolysaccharide to the outer membrane of the cell.</text>
</comment>
<dbReference type="NCBIfam" id="TIGR00215">
    <property type="entry name" value="lpxB"/>
    <property type="match status" value="1"/>
</dbReference>
<protein>
    <recommendedName>
        <fullName evidence="3 10">Lipid-A-disaccharide synthase</fullName>
        <ecNumber evidence="2 10">2.4.1.182</ecNumber>
    </recommendedName>
</protein>
<evidence type="ECO:0000256" key="7">
    <source>
        <dbReference type="ARBA" id="ARBA00022679"/>
    </source>
</evidence>
<comment type="caution">
    <text evidence="11">The sequence shown here is derived from an EMBL/GenBank/DDBJ whole genome shotgun (WGS) entry which is preliminary data.</text>
</comment>
<keyword evidence="7 10" id="KW-0808">Transferase</keyword>
<evidence type="ECO:0000256" key="6">
    <source>
        <dbReference type="ARBA" id="ARBA00022676"/>
    </source>
</evidence>
<evidence type="ECO:0000256" key="9">
    <source>
        <dbReference type="ARBA" id="ARBA00048975"/>
    </source>
</evidence>
<evidence type="ECO:0000313" key="12">
    <source>
        <dbReference type="Proteomes" id="UP000093080"/>
    </source>
</evidence>
<dbReference type="RefSeq" id="WP_067618955.1">
    <property type="nucleotide sequence ID" value="NZ_MAGO01000008.1"/>
</dbReference>
<dbReference type="EMBL" id="MAGO01000008">
    <property type="protein sequence ID" value="OCC14903.1"/>
    <property type="molecule type" value="Genomic_DNA"/>
</dbReference>
<sequence>MHRKEIFLIAGEASGDLHGANLIKAIRELAPFEIGFSGIGGELMKKQGLRTLYDASLLSVVGLTEILREIRHIYSAYSLVKRYLKNKRPDLLVLIDYPGFNLKVLRYASRLGIPVMYYITPQVWAWKEHRTKLLRSFCNACAVILPFEEGFLRKRGVNARFVGHPLVDVIHVEHDREEFLSSLGLDPGLPTIGLLPGSRKGELRRHLPIMVETANLLKKDFDCQFVLPIIDKAIISQDMDTLLKEAGIKIVVGKTYDAMNASDALLLASGTVTLEATILEVPHVVMYRVSPITYTLGRIFVKIPHISLTNIVAEKEVVKEFIQEDANPATLSSALKELLSSKEKRLAVIRDLKRVKDKLGGPGASRRAAQMALELIQ</sequence>
<comment type="catalytic activity">
    <reaction evidence="9 10">
        <text>a lipid X + a UDP-2-N,3-O-bis[(3R)-3-hydroxyacyl]-alpha-D-glucosamine = a lipid A disaccharide + UDP + H(+)</text>
        <dbReference type="Rhea" id="RHEA:67828"/>
        <dbReference type="ChEBI" id="CHEBI:15378"/>
        <dbReference type="ChEBI" id="CHEBI:58223"/>
        <dbReference type="ChEBI" id="CHEBI:137748"/>
        <dbReference type="ChEBI" id="CHEBI:176338"/>
        <dbReference type="ChEBI" id="CHEBI:176343"/>
        <dbReference type="EC" id="2.4.1.182"/>
    </reaction>
</comment>
<dbReference type="PANTHER" id="PTHR30372">
    <property type="entry name" value="LIPID-A-DISACCHARIDE SYNTHASE"/>
    <property type="match status" value="1"/>
</dbReference>
<keyword evidence="8 10" id="KW-0443">Lipid metabolism</keyword>
<keyword evidence="6 10" id="KW-0328">Glycosyltransferase</keyword>
<dbReference type="Proteomes" id="UP000093080">
    <property type="component" value="Unassembled WGS sequence"/>
</dbReference>
<dbReference type="UniPathway" id="UPA00973"/>
<comment type="similarity">
    <text evidence="10">Belongs to the LpxB family.</text>
</comment>
<evidence type="ECO:0000256" key="1">
    <source>
        <dbReference type="ARBA" id="ARBA00002056"/>
    </source>
</evidence>
<dbReference type="PATRIC" id="fig|1156395.6.peg.1714"/>
<evidence type="ECO:0000256" key="4">
    <source>
        <dbReference type="ARBA" id="ARBA00022516"/>
    </source>
</evidence>
<keyword evidence="5 10" id="KW-0441">Lipid A biosynthesis</keyword>
<dbReference type="InterPro" id="IPR003835">
    <property type="entry name" value="Glyco_trans_19"/>
</dbReference>
<proteinExistence type="inferred from homology"/>
<evidence type="ECO:0000313" key="11">
    <source>
        <dbReference type="EMBL" id="OCC14903.1"/>
    </source>
</evidence>
<evidence type="ECO:0000256" key="3">
    <source>
        <dbReference type="ARBA" id="ARBA00020902"/>
    </source>
</evidence>
<dbReference type="Pfam" id="PF02684">
    <property type="entry name" value="LpxB"/>
    <property type="match status" value="1"/>
</dbReference>
<accession>A0A1B9F4X1</accession>
<dbReference type="GO" id="GO:0016020">
    <property type="term" value="C:membrane"/>
    <property type="evidence" value="ECO:0007669"/>
    <property type="project" value="GOC"/>
</dbReference>
<dbReference type="AlphaFoldDB" id="A0A1B9F4X1"/>
<dbReference type="OrthoDB" id="9801642at2"/>